<comment type="subcellular location">
    <subcellularLocation>
        <location evidence="1 9">Cell inner membrane</location>
        <topology evidence="1 9">Multi-pass membrane protein</topology>
    </subcellularLocation>
</comment>
<evidence type="ECO:0000256" key="5">
    <source>
        <dbReference type="ARBA" id="ARBA00022692"/>
    </source>
</evidence>
<name>A0A545T5S6_9PROT</name>
<sequence>MVEHEVTSWMDRISIAISRVTMYIVAFIVAIIFYEVVMRYIFEKPTLWVNEMSLWVAGAVYLLAGLYVMQQRAHIRIFMLYDVVSRTWQRIFDVISTLCICIFAAAVVWGGFNEAWVKLMRWEAFGTAWDPPIPATMKPLVLITVVLIALQAVMNLISDWHKDKETHEIVEDITPELSDEILHSDSVGLDSNSTR</sequence>
<dbReference type="PANTHER" id="PTHR35011">
    <property type="entry name" value="2,3-DIKETO-L-GULONATE TRAP TRANSPORTER SMALL PERMEASE PROTEIN YIAM"/>
    <property type="match status" value="1"/>
</dbReference>
<evidence type="ECO:0000256" key="7">
    <source>
        <dbReference type="ARBA" id="ARBA00023136"/>
    </source>
</evidence>
<keyword evidence="4 9" id="KW-0997">Cell inner membrane</keyword>
<dbReference type="Pfam" id="PF04290">
    <property type="entry name" value="DctQ"/>
    <property type="match status" value="1"/>
</dbReference>
<dbReference type="Proteomes" id="UP000315252">
    <property type="component" value="Unassembled WGS sequence"/>
</dbReference>
<evidence type="ECO:0000313" key="12">
    <source>
        <dbReference type="Proteomes" id="UP000315252"/>
    </source>
</evidence>
<dbReference type="AlphaFoldDB" id="A0A545T5S6"/>
<evidence type="ECO:0000256" key="2">
    <source>
        <dbReference type="ARBA" id="ARBA00022448"/>
    </source>
</evidence>
<feature type="transmembrane region" description="Helical" evidence="9">
    <location>
        <begin position="20"/>
        <end position="42"/>
    </location>
</feature>
<dbReference type="EMBL" id="VHSH01000012">
    <property type="protein sequence ID" value="TQV72528.1"/>
    <property type="molecule type" value="Genomic_DNA"/>
</dbReference>
<evidence type="ECO:0000256" key="6">
    <source>
        <dbReference type="ARBA" id="ARBA00022989"/>
    </source>
</evidence>
<accession>A0A545T5S6</accession>
<keyword evidence="6 9" id="KW-1133">Transmembrane helix</keyword>
<evidence type="ECO:0000256" key="4">
    <source>
        <dbReference type="ARBA" id="ARBA00022519"/>
    </source>
</evidence>
<keyword evidence="12" id="KW-1185">Reference proteome</keyword>
<dbReference type="OrthoDB" id="9794346at2"/>
<comment type="function">
    <text evidence="9">Part of the tripartite ATP-independent periplasmic (TRAP) transport system.</text>
</comment>
<gene>
    <name evidence="11" type="ORF">FKG95_26030</name>
</gene>
<feature type="transmembrane region" description="Helical" evidence="9">
    <location>
        <begin position="54"/>
        <end position="70"/>
    </location>
</feature>
<organism evidence="11 12">
    <name type="scientific">Denitrobaculum tricleocarpae</name>
    <dbReference type="NCBI Taxonomy" id="2591009"/>
    <lineage>
        <taxon>Bacteria</taxon>
        <taxon>Pseudomonadati</taxon>
        <taxon>Pseudomonadota</taxon>
        <taxon>Alphaproteobacteria</taxon>
        <taxon>Rhodospirillales</taxon>
        <taxon>Rhodospirillaceae</taxon>
        <taxon>Denitrobaculum</taxon>
    </lineage>
</organism>
<feature type="domain" description="Tripartite ATP-independent periplasmic transporters DctQ component" evidence="10">
    <location>
        <begin position="28"/>
        <end position="160"/>
    </location>
</feature>
<dbReference type="GO" id="GO:0005886">
    <property type="term" value="C:plasma membrane"/>
    <property type="evidence" value="ECO:0007669"/>
    <property type="project" value="UniProtKB-SubCell"/>
</dbReference>
<comment type="similarity">
    <text evidence="8 9">Belongs to the TRAP transporter small permease family.</text>
</comment>
<dbReference type="GO" id="GO:0015740">
    <property type="term" value="P:C4-dicarboxylate transport"/>
    <property type="evidence" value="ECO:0007669"/>
    <property type="project" value="TreeGrafter"/>
</dbReference>
<keyword evidence="5 9" id="KW-0812">Transmembrane</keyword>
<keyword evidence="3" id="KW-1003">Cell membrane</keyword>
<dbReference type="InterPro" id="IPR007387">
    <property type="entry name" value="TRAP_DctQ"/>
</dbReference>
<reference evidence="11 12" key="1">
    <citation type="submission" date="2019-06" db="EMBL/GenBank/DDBJ databases">
        <title>Whole genome sequence for Rhodospirillaceae sp. R148.</title>
        <authorList>
            <person name="Wang G."/>
        </authorList>
    </citation>
    <scope>NUCLEOTIDE SEQUENCE [LARGE SCALE GENOMIC DNA]</scope>
    <source>
        <strain evidence="11 12">R148</strain>
    </source>
</reference>
<feature type="transmembrane region" description="Helical" evidence="9">
    <location>
        <begin position="139"/>
        <end position="157"/>
    </location>
</feature>
<keyword evidence="2 9" id="KW-0813">Transport</keyword>
<dbReference type="GO" id="GO:0022857">
    <property type="term" value="F:transmembrane transporter activity"/>
    <property type="evidence" value="ECO:0007669"/>
    <property type="project" value="UniProtKB-UniRule"/>
</dbReference>
<evidence type="ECO:0000313" key="11">
    <source>
        <dbReference type="EMBL" id="TQV72528.1"/>
    </source>
</evidence>
<dbReference type="RefSeq" id="WP_142899375.1">
    <property type="nucleotide sequence ID" value="NZ_ML660063.1"/>
</dbReference>
<keyword evidence="7 9" id="KW-0472">Membrane</keyword>
<dbReference type="InterPro" id="IPR055348">
    <property type="entry name" value="DctQ"/>
</dbReference>
<evidence type="ECO:0000256" key="9">
    <source>
        <dbReference type="RuleBase" id="RU369079"/>
    </source>
</evidence>
<proteinExistence type="inferred from homology"/>
<evidence type="ECO:0000256" key="1">
    <source>
        <dbReference type="ARBA" id="ARBA00004429"/>
    </source>
</evidence>
<evidence type="ECO:0000256" key="3">
    <source>
        <dbReference type="ARBA" id="ARBA00022475"/>
    </source>
</evidence>
<dbReference type="PANTHER" id="PTHR35011:SF2">
    <property type="entry name" value="2,3-DIKETO-L-GULONATE TRAP TRANSPORTER SMALL PERMEASE PROTEIN YIAM"/>
    <property type="match status" value="1"/>
</dbReference>
<comment type="subunit">
    <text evidence="9">The complex comprises the extracytoplasmic solute receptor protein and the two transmembrane proteins.</text>
</comment>
<protein>
    <recommendedName>
        <fullName evidence="9">TRAP transporter small permease protein</fullName>
    </recommendedName>
</protein>
<evidence type="ECO:0000256" key="8">
    <source>
        <dbReference type="ARBA" id="ARBA00038436"/>
    </source>
</evidence>
<evidence type="ECO:0000259" key="10">
    <source>
        <dbReference type="Pfam" id="PF04290"/>
    </source>
</evidence>
<comment type="caution">
    <text evidence="11">The sequence shown here is derived from an EMBL/GenBank/DDBJ whole genome shotgun (WGS) entry which is preliminary data.</text>
</comment>
<feature type="transmembrane region" description="Helical" evidence="9">
    <location>
        <begin position="91"/>
        <end position="112"/>
    </location>
</feature>